<evidence type="ECO:0000256" key="2">
    <source>
        <dbReference type="ARBA" id="ARBA00022475"/>
    </source>
</evidence>
<keyword evidence="5 6" id="KW-0472">Membrane</keyword>
<feature type="non-terminal residue" evidence="8">
    <location>
        <position position="230"/>
    </location>
</feature>
<sequence>MALGLTFVLAMGEIDLSFPSVMALSGFIFTITFQTTNSVILALICSILSGVIVGFINGTLVTSIGIPSIVAQASEGPVVIYFFPGGAAGGTFATVVYNGAKAAEEILGDRVEVRYLWSGWSPQKMVDQFQQAVAANPDGIAIMGHPGDEAYKPFVEEAEKQGIIVSSQNTTLPELEKAYAANGFGYVGQGLYESGYTLGEATVKGAGLKAGDGVLVWGLLSQPTRGLRTK</sequence>
<gene>
    <name evidence="8" type="ORF">S12H4_45749</name>
</gene>
<dbReference type="AlphaFoldDB" id="X1VQR3"/>
<dbReference type="Pfam" id="PF13407">
    <property type="entry name" value="Peripla_BP_4"/>
    <property type="match status" value="1"/>
</dbReference>
<proteinExistence type="predicted"/>
<protein>
    <recommendedName>
        <fullName evidence="7">Periplasmic binding protein domain-containing protein</fullName>
    </recommendedName>
</protein>
<accession>X1VQR3</accession>
<dbReference type="InterPro" id="IPR028082">
    <property type="entry name" value="Peripla_BP_I"/>
</dbReference>
<feature type="transmembrane region" description="Helical" evidence="6">
    <location>
        <begin position="78"/>
        <end position="100"/>
    </location>
</feature>
<name>X1VQR3_9ZZZZ</name>
<dbReference type="EMBL" id="BARW01028322">
    <property type="protein sequence ID" value="GAJ11655.1"/>
    <property type="molecule type" value="Genomic_DNA"/>
</dbReference>
<organism evidence="8">
    <name type="scientific">marine sediment metagenome</name>
    <dbReference type="NCBI Taxonomy" id="412755"/>
    <lineage>
        <taxon>unclassified sequences</taxon>
        <taxon>metagenomes</taxon>
        <taxon>ecological metagenomes</taxon>
    </lineage>
</organism>
<comment type="subcellular location">
    <subcellularLocation>
        <location evidence="1">Cell membrane</location>
        <topology evidence="1">Multi-pass membrane protein</topology>
    </subcellularLocation>
</comment>
<dbReference type="Gene3D" id="3.40.50.2300">
    <property type="match status" value="1"/>
</dbReference>
<evidence type="ECO:0000313" key="8">
    <source>
        <dbReference type="EMBL" id="GAJ11655.1"/>
    </source>
</evidence>
<dbReference type="PANTHER" id="PTHR32196:SF72">
    <property type="entry name" value="RIBOSE IMPORT PERMEASE PROTEIN RBSC"/>
    <property type="match status" value="1"/>
</dbReference>
<evidence type="ECO:0000256" key="4">
    <source>
        <dbReference type="ARBA" id="ARBA00022989"/>
    </source>
</evidence>
<dbReference type="GO" id="GO:0005886">
    <property type="term" value="C:plasma membrane"/>
    <property type="evidence" value="ECO:0007669"/>
    <property type="project" value="UniProtKB-SubCell"/>
</dbReference>
<keyword evidence="2" id="KW-1003">Cell membrane</keyword>
<dbReference type="SUPFAM" id="SSF53822">
    <property type="entry name" value="Periplasmic binding protein-like I"/>
    <property type="match status" value="1"/>
</dbReference>
<dbReference type="InterPro" id="IPR001851">
    <property type="entry name" value="ABC_transp_permease"/>
</dbReference>
<feature type="domain" description="Periplasmic binding protein" evidence="7">
    <location>
        <begin position="87"/>
        <end position="228"/>
    </location>
</feature>
<feature type="transmembrane region" description="Helical" evidence="6">
    <location>
        <begin position="40"/>
        <end position="66"/>
    </location>
</feature>
<keyword evidence="4 6" id="KW-1133">Transmembrane helix</keyword>
<dbReference type="GO" id="GO:0022857">
    <property type="term" value="F:transmembrane transporter activity"/>
    <property type="evidence" value="ECO:0007669"/>
    <property type="project" value="InterPro"/>
</dbReference>
<keyword evidence="3 6" id="KW-0812">Transmembrane</keyword>
<evidence type="ECO:0000256" key="5">
    <source>
        <dbReference type="ARBA" id="ARBA00023136"/>
    </source>
</evidence>
<dbReference type="PANTHER" id="PTHR32196">
    <property type="entry name" value="ABC TRANSPORTER PERMEASE PROTEIN YPHD-RELATED-RELATED"/>
    <property type="match status" value="1"/>
</dbReference>
<comment type="caution">
    <text evidence="8">The sequence shown here is derived from an EMBL/GenBank/DDBJ whole genome shotgun (WGS) entry which is preliminary data.</text>
</comment>
<dbReference type="InterPro" id="IPR025997">
    <property type="entry name" value="SBP_2_dom"/>
</dbReference>
<evidence type="ECO:0000256" key="6">
    <source>
        <dbReference type="SAM" id="Phobius"/>
    </source>
</evidence>
<dbReference type="Pfam" id="PF02653">
    <property type="entry name" value="BPD_transp_2"/>
    <property type="match status" value="1"/>
</dbReference>
<feature type="transmembrane region" description="Helical" evidence="6">
    <location>
        <begin position="16"/>
        <end position="33"/>
    </location>
</feature>
<reference evidence="8" key="1">
    <citation type="journal article" date="2014" name="Front. Microbiol.">
        <title>High frequency of phylogenetically diverse reductive dehalogenase-homologous genes in deep subseafloor sedimentary metagenomes.</title>
        <authorList>
            <person name="Kawai M."/>
            <person name="Futagami T."/>
            <person name="Toyoda A."/>
            <person name="Takaki Y."/>
            <person name="Nishi S."/>
            <person name="Hori S."/>
            <person name="Arai W."/>
            <person name="Tsubouchi T."/>
            <person name="Morono Y."/>
            <person name="Uchiyama I."/>
            <person name="Ito T."/>
            <person name="Fujiyama A."/>
            <person name="Inagaki F."/>
            <person name="Takami H."/>
        </authorList>
    </citation>
    <scope>NUCLEOTIDE SEQUENCE</scope>
    <source>
        <strain evidence="8">Expedition CK06-06</strain>
    </source>
</reference>
<evidence type="ECO:0000259" key="7">
    <source>
        <dbReference type="Pfam" id="PF13407"/>
    </source>
</evidence>
<evidence type="ECO:0000256" key="1">
    <source>
        <dbReference type="ARBA" id="ARBA00004651"/>
    </source>
</evidence>
<evidence type="ECO:0000256" key="3">
    <source>
        <dbReference type="ARBA" id="ARBA00022692"/>
    </source>
</evidence>